<dbReference type="Pfam" id="PF06107">
    <property type="entry name" value="DUF951"/>
    <property type="match status" value="1"/>
</dbReference>
<dbReference type="PIRSF" id="PIRSF037263">
    <property type="entry name" value="DUF951_bac"/>
    <property type="match status" value="1"/>
</dbReference>
<dbReference type="OrthoDB" id="9802710at2"/>
<evidence type="ECO:0000313" key="1">
    <source>
        <dbReference type="EMBL" id="SDF48038.1"/>
    </source>
</evidence>
<dbReference type="Proteomes" id="UP000198972">
    <property type="component" value="Unassembled WGS sequence"/>
</dbReference>
<dbReference type="AlphaFoldDB" id="A0A1G7LEX7"/>
<sequence>MERKVFQLGDVVLMKKNHPCGSNEMEIIRMGMDIRIKCVGCKHSVLVPRAKFEKNMRKVLRSANNMSALDSEGGPSNIEE</sequence>
<evidence type="ECO:0000313" key="2">
    <source>
        <dbReference type="Proteomes" id="UP000198972"/>
    </source>
</evidence>
<dbReference type="STRING" id="670482.SAMN04488542_111102"/>
<dbReference type="PANTHER" id="PTHR38455">
    <property type="entry name" value="HYPOTHETICAL CYTOSOLIC PROTEIN"/>
    <property type="match status" value="1"/>
</dbReference>
<name>A0A1G7LEX7_9BACL</name>
<dbReference type="InterPro" id="IPR009296">
    <property type="entry name" value="DUF951"/>
</dbReference>
<dbReference type="EMBL" id="FNBG01000011">
    <property type="protein sequence ID" value="SDF48038.1"/>
    <property type="molecule type" value="Genomic_DNA"/>
</dbReference>
<accession>A0A1G7LEX7</accession>
<protein>
    <recommendedName>
        <fullName evidence="3">DUF951 domain-containing protein</fullName>
    </recommendedName>
</protein>
<gene>
    <name evidence="1" type="ORF">SAMN04488542_111102</name>
</gene>
<dbReference type="PANTHER" id="PTHR38455:SF1">
    <property type="entry name" value="DUF951 DOMAIN-CONTAINING PROTEIN"/>
    <property type="match status" value="1"/>
</dbReference>
<keyword evidence="2" id="KW-1185">Reference proteome</keyword>
<proteinExistence type="predicted"/>
<dbReference type="RefSeq" id="WP_091229989.1">
    <property type="nucleotide sequence ID" value="NZ_FNBG01000011.1"/>
</dbReference>
<reference evidence="1 2" key="1">
    <citation type="submission" date="2016-10" db="EMBL/GenBank/DDBJ databases">
        <authorList>
            <person name="de Groot N.N."/>
        </authorList>
    </citation>
    <scope>NUCLEOTIDE SEQUENCE [LARGE SCALE GENOMIC DNA]</scope>
    <source>
        <strain evidence="1 2">DSM 28129</strain>
    </source>
</reference>
<organism evidence="1 2">
    <name type="scientific">Fontibacillus panacisegetis</name>
    <dbReference type="NCBI Taxonomy" id="670482"/>
    <lineage>
        <taxon>Bacteria</taxon>
        <taxon>Bacillati</taxon>
        <taxon>Bacillota</taxon>
        <taxon>Bacilli</taxon>
        <taxon>Bacillales</taxon>
        <taxon>Paenibacillaceae</taxon>
        <taxon>Fontibacillus</taxon>
    </lineage>
</organism>
<evidence type="ECO:0008006" key="3">
    <source>
        <dbReference type="Google" id="ProtNLM"/>
    </source>
</evidence>